<dbReference type="RefSeq" id="WP_145169539.1">
    <property type="nucleotide sequence ID" value="NZ_CP036525.1"/>
</dbReference>
<evidence type="ECO:0000313" key="3">
    <source>
        <dbReference type="Proteomes" id="UP000318538"/>
    </source>
</evidence>
<feature type="compositionally biased region" description="Gly residues" evidence="1">
    <location>
        <begin position="115"/>
        <end position="132"/>
    </location>
</feature>
<evidence type="ECO:0000256" key="1">
    <source>
        <dbReference type="SAM" id="MobiDB-lite"/>
    </source>
</evidence>
<keyword evidence="3" id="KW-1185">Reference proteome</keyword>
<organism evidence="2 3">
    <name type="scientific">Rubripirellula lacrimiformis</name>
    <dbReference type="NCBI Taxonomy" id="1930273"/>
    <lineage>
        <taxon>Bacteria</taxon>
        <taxon>Pseudomonadati</taxon>
        <taxon>Planctomycetota</taxon>
        <taxon>Planctomycetia</taxon>
        <taxon>Pirellulales</taxon>
        <taxon>Pirellulaceae</taxon>
        <taxon>Rubripirellula</taxon>
    </lineage>
</organism>
<feature type="region of interest" description="Disordered" evidence="1">
    <location>
        <begin position="1"/>
        <end position="37"/>
    </location>
</feature>
<feature type="compositionally biased region" description="Low complexity" evidence="1">
    <location>
        <begin position="167"/>
        <end position="181"/>
    </location>
</feature>
<evidence type="ECO:0000313" key="2">
    <source>
        <dbReference type="EMBL" id="QDT03987.1"/>
    </source>
</evidence>
<accession>A0A517NA21</accession>
<dbReference type="EMBL" id="CP036525">
    <property type="protein sequence ID" value="QDT03987.1"/>
    <property type="molecule type" value="Genomic_DNA"/>
</dbReference>
<gene>
    <name evidence="2" type="ORF">K227x_23730</name>
</gene>
<proteinExistence type="predicted"/>
<feature type="region of interest" description="Disordered" evidence="1">
    <location>
        <begin position="90"/>
        <end position="203"/>
    </location>
</feature>
<feature type="compositionally biased region" description="Polar residues" evidence="1">
    <location>
        <begin position="90"/>
        <end position="101"/>
    </location>
</feature>
<sequence length="203" mass="20310">MNPISSSQASSASFASQSTAQGQRGGGSSPGQRLDQSLTAFLSEEGVSSEDQAKIKTELSDAVAALQSSGSLVAPTQVKDALSQILTENGIDSDSFISQLGTPAASGSKQQGGESQSGGPGGPGGPGGGPRRAGGPPPPPEGSESESTETTETTETSEIEAYLEWLQQQSTGTSTSRTGSSVRPDTFPGSFLKRGGGNLDASA</sequence>
<name>A0A517NA21_9BACT</name>
<dbReference type="OrthoDB" id="292372at2"/>
<feature type="compositionally biased region" description="Low complexity" evidence="1">
    <location>
        <begin position="1"/>
        <end position="22"/>
    </location>
</feature>
<feature type="compositionally biased region" description="Gly residues" evidence="1">
    <location>
        <begin position="194"/>
        <end position="203"/>
    </location>
</feature>
<protein>
    <submittedName>
        <fullName evidence="2">Uncharacterized protein</fullName>
    </submittedName>
</protein>
<dbReference type="Proteomes" id="UP000318538">
    <property type="component" value="Chromosome"/>
</dbReference>
<dbReference type="AlphaFoldDB" id="A0A517NA21"/>
<dbReference type="KEGG" id="rlc:K227x_23730"/>
<reference evidence="2 3" key="1">
    <citation type="submission" date="2019-02" db="EMBL/GenBank/DDBJ databases">
        <title>Deep-cultivation of Planctomycetes and their phenomic and genomic characterization uncovers novel biology.</title>
        <authorList>
            <person name="Wiegand S."/>
            <person name="Jogler M."/>
            <person name="Boedeker C."/>
            <person name="Pinto D."/>
            <person name="Vollmers J."/>
            <person name="Rivas-Marin E."/>
            <person name="Kohn T."/>
            <person name="Peeters S.H."/>
            <person name="Heuer A."/>
            <person name="Rast P."/>
            <person name="Oberbeckmann S."/>
            <person name="Bunk B."/>
            <person name="Jeske O."/>
            <person name="Meyerdierks A."/>
            <person name="Storesund J.E."/>
            <person name="Kallscheuer N."/>
            <person name="Luecker S."/>
            <person name="Lage O.M."/>
            <person name="Pohl T."/>
            <person name="Merkel B.J."/>
            <person name="Hornburger P."/>
            <person name="Mueller R.-W."/>
            <person name="Bruemmer F."/>
            <person name="Labrenz M."/>
            <person name="Spormann A.M."/>
            <person name="Op den Camp H."/>
            <person name="Overmann J."/>
            <person name="Amann R."/>
            <person name="Jetten M.S.M."/>
            <person name="Mascher T."/>
            <person name="Medema M.H."/>
            <person name="Devos D.P."/>
            <person name="Kaster A.-K."/>
            <person name="Ovreas L."/>
            <person name="Rohde M."/>
            <person name="Galperin M.Y."/>
            <person name="Jogler C."/>
        </authorList>
    </citation>
    <scope>NUCLEOTIDE SEQUENCE [LARGE SCALE GENOMIC DNA]</scope>
    <source>
        <strain evidence="2 3">K22_7</strain>
    </source>
</reference>